<keyword evidence="2" id="KW-0805">Transcription regulation</keyword>
<keyword evidence="12" id="KW-1185">Reference proteome</keyword>
<keyword evidence="6" id="KW-0804">Transcription</keyword>
<evidence type="ECO:0000256" key="6">
    <source>
        <dbReference type="ARBA" id="ARBA00023163"/>
    </source>
</evidence>
<comment type="subcellular location">
    <subcellularLocation>
        <location evidence="1">Nucleus</location>
    </subcellularLocation>
</comment>
<keyword evidence="5" id="KW-0010">Activator</keyword>
<dbReference type="SUPFAM" id="SSF54171">
    <property type="entry name" value="DNA-binding domain"/>
    <property type="match status" value="1"/>
</dbReference>
<evidence type="ECO:0000256" key="3">
    <source>
        <dbReference type="ARBA" id="ARBA00023016"/>
    </source>
</evidence>
<reference evidence="11 12" key="1">
    <citation type="journal article" date="2011" name="Science">
        <title>The Selaginella genome identifies genetic changes associated with the evolution of vascular plants.</title>
        <authorList>
            <person name="Banks J.A."/>
            <person name="Nishiyama T."/>
            <person name="Hasebe M."/>
            <person name="Bowman J.L."/>
            <person name="Gribskov M."/>
            <person name="dePamphilis C."/>
            <person name="Albert V.A."/>
            <person name="Aono N."/>
            <person name="Aoyama T."/>
            <person name="Ambrose B.A."/>
            <person name="Ashton N.W."/>
            <person name="Axtell M.J."/>
            <person name="Barker E."/>
            <person name="Barker M.S."/>
            <person name="Bennetzen J.L."/>
            <person name="Bonawitz N.D."/>
            <person name="Chapple C."/>
            <person name="Cheng C."/>
            <person name="Correa L.G."/>
            <person name="Dacre M."/>
            <person name="DeBarry J."/>
            <person name="Dreyer I."/>
            <person name="Elias M."/>
            <person name="Engstrom E.M."/>
            <person name="Estelle M."/>
            <person name="Feng L."/>
            <person name="Finet C."/>
            <person name="Floyd S.K."/>
            <person name="Frommer W.B."/>
            <person name="Fujita T."/>
            <person name="Gramzow L."/>
            <person name="Gutensohn M."/>
            <person name="Harholt J."/>
            <person name="Hattori M."/>
            <person name="Heyl A."/>
            <person name="Hirai T."/>
            <person name="Hiwatashi Y."/>
            <person name="Ishikawa M."/>
            <person name="Iwata M."/>
            <person name="Karol K.G."/>
            <person name="Koehler B."/>
            <person name="Kolukisaoglu U."/>
            <person name="Kubo M."/>
            <person name="Kurata T."/>
            <person name="Lalonde S."/>
            <person name="Li K."/>
            <person name="Li Y."/>
            <person name="Litt A."/>
            <person name="Lyons E."/>
            <person name="Manning G."/>
            <person name="Maruyama T."/>
            <person name="Michael T.P."/>
            <person name="Mikami K."/>
            <person name="Miyazaki S."/>
            <person name="Morinaga S."/>
            <person name="Murata T."/>
            <person name="Mueller-Roeber B."/>
            <person name="Nelson D.R."/>
            <person name="Obara M."/>
            <person name="Oguri Y."/>
            <person name="Olmstead R.G."/>
            <person name="Onodera N."/>
            <person name="Petersen B.L."/>
            <person name="Pils B."/>
            <person name="Prigge M."/>
            <person name="Rensing S.A."/>
            <person name="Riano-Pachon D.M."/>
            <person name="Roberts A.W."/>
            <person name="Sato Y."/>
            <person name="Scheller H.V."/>
            <person name="Schulz B."/>
            <person name="Schulz C."/>
            <person name="Shakirov E.V."/>
            <person name="Shibagaki N."/>
            <person name="Shinohara N."/>
            <person name="Shippen D.E."/>
            <person name="Soerensen I."/>
            <person name="Sotooka R."/>
            <person name="Sugimoto N."/>
            <person name="Sugita M."/>
            <person name="Sumikawa N."/>
            <person name="Tanurdzic M."/>
            <person name="Theissen G."/>
            <person name="Ulvskov P."/>
            <person name="Wakazuki S."/>
            <person name="Weng J.K."/>
            <person name="Willats W.W."/>
            <person name="Wipf D."/>
            <person name="Wolf P.G."/>
            <person name="Yang L."/>
            <person name="Zimmer A.D."/>
            <person name="Zhu Q."/>
            <person name="Mitros T."/>
            <person name="Hellsten U."/>
            <person name="Loque D."/>
            <person name="Otillar R."/>
            <person name="Salamov A."/>
            <person name="Schmutz J."/>
            <person name="Shapiro H."/>
            <person name="Lindquist E."/>
            <person name="Lucas S."/>
            <person name="Rokhsar D."/>
            <person name="Grigoriev I.V."/>
        </authorList>
    </citation>
    <scope>NUCLEOTIDE SEQUENCE [LARGE SCALE GENOMIC DNA]</scope>
</reference>
<dbReference type="Proteomes" id="UP000001514">
    <property type="component" value="Unassembled WGS sequence"/>
</dbReference>
<feature type="region of interest" description="Disordered" evidence="9">
    <location>
        <begin position="1"/>
        <end position="65"/>
    </location>
</feature>
<dbReference type="InterPro" id="IPR016177">
    <property type="entry name" value="DNA-bd_dom_sf"/>
</dbReference>
<dbReference type="AlphaFoldDB" id="D8SC70"/>
<dbReference type="EMBL" id="GL377611">
    <property type="protein sequence ID" value="EFJ18141.1"/>
    <property type="molecule type" value="Genomic_DNA"/>
</dbReference>
<keyword evidence="3" id="KW-0346">Stress response</keyword>
<dbReference type="OMA" id="RIHGCKA"/>
<gene>
    <name evidence="11" type="primary">ABI4-1</name>
    <name evidence="11" type="ORF">SELMODRAFT_420500</name>
</gene>
<dbReference type="InParanoid" id="D8SC70"/>
<dbReference type="HOGENOM" id="CLU_1350910_0_0_1"/>
<evidence type="ECO:0000256" key="7">
    <source>
        <dbReference type="ARBA" id="ARBA00023242"/>
    </source>
</evidence>
<evidence type="ECO:0000256" key="4">
    <source>
        <dbReference type="ARBA" id="ARBA00023125"/>
    </source>
</evidence>
<feature type="domain" description="AP2/ERF" evidence="10">
    <location>
        <begin position="66"/>
        <end position="123"/>
    </location>
</feature>
<evidence type="ECO:0000256" key="9">
    <source>
        <dbReference type="SAM" id="MobiDB-lite"/>
    </source>
</evidence>
<keyword evidence="4" id="KW-0238">DNA-binding</keyword>
<evidence type="ECO:0000256" key="5">
    <source>
        <dbReference type="ARBA" id="ARBA00023159"/>
    </source>
</evidence>
<dbReference type="Gramene" id="EFJ18141">
    <property type="protein sequence ID" value="EFJ18141"/>
    <property type="gene ID" value="SELMODRAFT_420500"/>
</dbReference>
<dbReference type="InterPro" id="IPR001471">
    <property type="entry name" value="AP2/ERF_dom"/>
</dbReference>
<dbReference type="GO" id="GO:0003677">
    <property type="term" value="F:DNA binding"/>
    <property type="evidence" value="ECO:0007669"/>
    <property type="project" value="UniProtKB-KW"/>
</dbReference>
<accession>D8SC70</accession>
<dbReference type="CDD" id="cd00018">
    <property type="entry name" value="AP2"/>
    <property type="match status" value="1"/>
</dbReference>
<dbReference type="PANTHER" id="PTHR31241:SF62">
    <property type="entry name" value="DEHYDRATION-RESPONSIVE ELEMENT-BINDING PROTEIN 2D"/>
    <property type="match status" value="1"/>
</dbReference>
<dbReference type="KEGG" id="smo:SELMODRAFT_420500"/>
<organism evidence="12">
    <name type="scientific">Selaginella moellendorffii</name>
    <name type="common">Spikemoss</name>
    <dbReference type="NCBI Taxonomy" id="88036"/>
    <lineage>
        <taxon>Eukaryota</taxon>
        <taxon>Viridiplantae</taxon>
        <taxon>Streptophyta</taxon>
        <taxon>Embryophyta</taxon>
        <taxon>Tracheophyta</taxon>
        <taxon>Lycopodiopsida</taxon>
        <taxon>Selaginellales</taxon>
        <taxon>Selaginellaceae</taxon>
        <taxon>Selaginella</taxon>
    </lineage>
</organism>
<dbReference type="PROSITE" id="PS51032">
    <property type="entry name" value="AP2_ERF"/>
    <property type="match status" value="1"/>
</dbReference>
<feature type="region of interest" description="Disordered" evidence="9">
    <location>
        <begin position="124"/>
        <end position="146"/>
    </location>
</feature>
<proteinExistence type="inferred from homology"/>
<comment type="similarity">
    <text evidence="8">Belongs to the AP2/ERF transcription factor family. ERF subfamily.</text>
</comment>
<dbReference type="FunCoup" id="D8SC70">
    <property type="interactions" value="64"/>
</dbReference>
<evidence type="ECO:0000313" key="12">
    <source>
        <dbReference type="Proteomes" id="UP000001514"/>
    </source>
</evidence>
<dbReference type="FunFam" id="3.30.730.10:FF:000001">
    <property type="entry name" value="Ethylene-responsive transcription factor 2"/>
    <property type="match status" value="1"/>
</dbReference>
<name>D8SC70_SELML</name>
<feature type="compositionally biased region" description="Low complexity" evidence="9">
    <location>
        <begin position="22"/>
        <end position="37"/>
    </location>
</feature>
<dbReference type="GO" id="GO:0005634">
    <property type="term" value="C:nucleus"/>
    <property type="evidence" value="ECO:0007669"/>
    <property type="project" value="UniProtKB-SubCell"/>
</dbReference>
<dbReference type="Gene3D" id="3.30.730.10">
    <property type="entry name" value="AP2/ERF domain"/>
    <property type="match status" value="1"/>
</dbReference>
<dbReference type="InterPro" id="IPR036955">
    <property type="entry name" value="AP2/ERF_dom_sf"/>
</dbReference>
<evidence type="ECO:0000259" key="10">
    <source>
        <dbReference type="PROSITE" id="PS51032"/>
    </source>
</evidence>
<evidence type="ECO:0000256" key="2">
    <source>
        <dbReference type="ARBA" id="ARBA00023015"/>
    </source>
</evidence>
<dbReference type="GO" id="GO:0003700">
    <property type="term" value="F:DNA-binding transcription factor activity"/>
    <property type="evidence" value="ECO:0007669"/>
    <property type="project" value="InterPro"/>
</dbReference>
<dbReference type="PANTHER" id="PTHR31241">
    <property type="entry name" value="DEHYDRATION-RESPONSIVE ELEMENT-BINDING PROTEIN 2C"/>
    <property type="match status" value="1"/>
</dbReference>
<protein>
    <submittedName>
        <fullName evidence="11">Uncharacterized protein ABI4-1</fullName>
    </submittedName>
</protein>
<evidence type="ECO:0000256" key="1">
    <source>
        <dbReference type="ARBA" id="ARBA00004123"/>
    </source>
</evidence>
<dbReference type="Pfam" id="PF00847">
    <property type="entry name" value="AP2"/>
    <property type="match status" value="1"/>
</dbReference>
<dbReference type="STRING" id="88036.D8SC70"/>
<evidence type="ECO:0000256" key="8">
    <source>
        <dbReference type="ARBA" id="ARBA00024343"/>
    </source>
</evidence>
<sequence>MDNSAPPPTPPSPPPPAPIQPPGVAEEVSSAAAGAAATSNARPSSQKGGRRARARGKGGPENGLYTYRGVRQRSWGRWVAEIREPRRRTRVWLGTFATAQDAAQAYDMAAWRLYGSRAQLNLRPSPPSFSSSSRQGSAGGSSVAKPRIILPSSMRPRMMSLPPHHHFQIPNFNQFLSHQAATSSLFPLPNATAATAVAASGAAKVSGRLV</sequence>
<evidence type="ECO:0000313" key="11">
    <source>
        <dbReference type="EMBL" id="EFJ18141.1"/>
    </source>
</evidence>
<dbReference type="PRINTS" id="PR00367">
    <property type="entry name" value="ETHRSPELEMNT"/>
</dbReference>
<feature type="compositionally biased region" description="Pro residues" evidence="9">
    <location>
        <begin position="1"/>
        <end position="21"/>
    </location>
</feature>
<dbReference type="eggNOG" id="ENOG502QT85">
    <property type="taxonomic scope" value="Eukaryota"/>
</dbReference>
<dbReference type="SMART" id="SM00380">
    <property type="entry name" value="AP2"/>
    <property type="match status" value="1"/>
</dbReference>
<keyword evidence="7" id="KW-0539">Nucleus</keyword>
<feature type="compositionally biased region" description="Low complexity" evidence="9">
    <location>
        <begin position="128"/>
        <end position="142"/>
    </location>
</feature>